<reference evidence="2 3" key="1">
    <citation type="submission" date="2019-10" db="EMBL/GenBank/DDBJ databases">
        <title>Dictyobacter vulcani sp. nov., within the class Ktedonobacteria, isolated from soil of volcanic Mt. Zao.</title>
        <authorList>
            <person name="Zheng Y."/>
            <person name="Wang C.M."/>
            <person name="Sakai Y."/>
            <person name="Abe K."/>
            <person name="Yokota A."/>
            <person name="Yabe S."/>
        </authorList>
    </citation>
    <scope>NUCLEOTIDE SEQUENCE [LARGE SCALE GENOMIC DNA]</scope>
    <source>
        <strain evidence="2 3">W12</strain>
    </source>
</reference>
<keyword evidence="3" id="KW-1185">Reference proteome</keyword>
<evidence type="ECO:0000259" key="1">
    <source>
        <dbReference type="SMART" id="SM01204"/>
    </source>
</evidence>
<dbReference type="EMBL" id="BKZW01000002">
    <property type="protein sequence ID" value="GER90535.1"/>
    <property type="molecule type" value="Genomic_DNA"/>
</dbReference>
<evidence type="ECO:0000313" key="3">
    <source>
        <dbReference type="Proteomes" id="UP000326912"/>
    </source>
</evidence>
<name>A0A5J4KRL4_9CHLR</name>
<gene>
    <name evidence="2" type="ORF">KDW_46970</name>
</gene>
<evidence type="ECO:0000313" key="2">
    <source>
        <dbReference type="EMBL" id="GER90535.1"/>
    </source>
</evidence>
<protein>
    <recommendedName>
        <fullName evidence="1">FIST C-domain domain-containing protein</fullName>
    </recommendedName>
</protein>
<sequence length="165" mass="17595">MDGQPAVEIFKSHASATNQSLNLDEPIAFFLHNLVGIDMGIGYKLRVPLMIEADGSVVCAAEVPVGSTIRIMGATIQSAKDAAEAAVKDALLKMGGEQPAAALFFDCVATRLKMGQQFKSELDGVQRLLDPTHYVGCNTHGQIVRAEGQFSGFHNCTAVVCLFPD</sequence>
<dbReference type="Pfam" id="PF10442">
    <property type="entry name" value="FIST_C"/>
    <property type="match status" value="1"/>
</dbReference>
<dbReference type="Proteomes" id="UP000326912">
    <property type="component" value="Unassembled WGS sequence"/>
</dbReference>
<organism evidence="2 3">
    <name type="scientific">Dictyobacter vulcani</name>
    <dbReference type="NCBI Taxonomy" id="2607529"/>
    <lineage>
        <taxon>Bacteria</taxon>
        <taxon>Bacillati</taxon>
        <taxon>Chloroflexota</taxon>
        <taxon>Ktedonobacteria</taxon>
        <taxon>Ktedonobacterales</taxon>
        <taxon>Dictyobacteraceae</taxon>
        <taxon>Dictyobacter</taxon>
    </lineage>
</organism>
<dbReference type="AlphaFoldDB" id="A0A5J4KRL4"/>
<dbReference type="RefSeq" id="WP_198925446.1">
    <property type="nucleotide sequence ID" value="NZ_BKZW01000002.1"/>
</dbReference>
<dbReference type="SMART" id="SM01204">
    <property type="entry name" value="FIST_C"/>
    <property type="match status" value="1"/>
</dbReference>
<comment type="caution">
    <text evidence="2">The sequence shown here is derived from an EMBL/GenBank/DDBJ whole genome shotgun (WGS) entry which is preliminary data.</text>
</comment>
<accession>A0A5J4KRL4</accession>
<dbReference type="InterPro" id="IPR019494">
    <property type="entry name" value="FIST_C"/>
</dbReference>
<feature type="domain" description="FIST C-domain" evidence="1">
    <location>
        <begin position="6"/>
        <end position="146"/>
    </location>
</feature>
<proteinExistence type="predicted"/>